<feature type="coiled-coil region" evidence="1">
    <location>
        <begin position="404"/>
        <end position="533"/>
    </location>
</feature>
<feature type="region of interest" description="Disordered" evidence="2">
    <location>
        <begin position="20"/>
        <end position="71"/>
    </location>
</feature>
<feature type="transmembrane region" description="Helical" evidence="3">
    <location>
        <begin position="674"/>
        <end position="700"/>
    </location>
</feature>
<accession>A0A0W0ET80</accession>
<dbReference type="EMBL" id="LATX01002557">
    <property type="protein sequence ID" value="KTB27297.1"/>
    <property type="molecule type" value="Genomic_DNA"/>
</dbReference>
<comment type="caution">
    <text evidence="4">The sequence shown here is derived from an EMBL/GenBank/DDBJ whole genome shotgun (WGS) entry which is preliminary data.</text>
</comment>
<reference evidence="4 5" key="1">
    <citation type="submission" date="2015-12" db="EMBL/GenBank/DDBJ databases">
        <title>Draft genome sequence of Moniliophthora roreri, the causal agent of frosty pod rot of cacao.</title>
        <authorList>
            <person name="Aime M.C."/>
            <person name="Diaz-Valderrama J.R."/>
            <person name="Kijpornyongpan T."/>
            <person name="Phillips-Mora W."/>
        </authorList>
    </citation>
    <scope>NUCLEOTIDE SEQUENCE [LARGE SCALE GENOMIC DNA]</scope>
    <source>
        <strain evidence="4 5">MCA 2952</strain>
    </source>
</reference>
<feature type="transmembrane region" description="Helical" evidence="3">
    <location>
        <begin position="644"/>
        <end position="662"/>
    </location>
</feature>
<dbReference type="Proteomes" id="UP000054988">
    <property type="component" value="Unassembled WGS sequence"/>
</dbReference>
<keyword evidence="3" id="KW-1133">Transmembrane helix</keyword>
<keyword evidence="1" id="KW-0175">Coiled coil</keyword>
<sequence>MDSRISLFNDDATVTPTRAIFYPEEQSKTTAESRFTIIDDTEEDEETQPSSGFNSEEESELESDLSESDSDFHSLAAEETGHVVPAEPVSDTSPSLLPTAMSHAINSDSVSNPSEETVAPTVAHITTIPTLSLTSIETKLDILIADFASLSSLALTDTQAQKRIKELERVVDAHSRILATERAWAAKLETDLEETLGVSNRLKEENEMLELRVRELKAAAKVDERREAEETRRMVQRLEREKRELVVKVEELEGRTRLTDDKRELELVEVRKELDASLLEVSQLTEALAAKERDSLDLENKLSQVERHRSQLDQERTALRLELGEQNLAASKLSADLEKTRSDVNQQKRDLESLAVAMAQLSSDLEAKTRAVELAEKRLQERDARYNSLDIEYKKERFAWAKERQEYNKSLECLKRREKELDSLVANKIALQADLAEALKEKEALGQLHTKMKEEKETLRRSLGEDNVKLTRQLDSERVSRREAERRLHTTAQEIDELKREVLGWRTSYDDVKAVAEERIRTLEQSLKASETKAIVTLTTSTLAAVIKIPRSHERCGVCEAKQNPLSVLIPQVQDTITPLVDKMKSLSPDEITAETIGPIAKDIKNALDDLVEQIQIFIDQNVSLDLLLADRSNGNKKLPLGEIGVTVASLIATIIGGINAVRQAALSANLAGVVHVLLEVVVTLVTFLLRLGTLLIGLLTTPGLVSELPELVKMGLEMGVRDVLGLVHQLGDVPGILHLLGL</sequence>
<name>A0A0W0ET80_MONRR</name>
<protein>
    <submittedName>
        <fullName evidence="4">Uncharacterized protein</fullName>
    </submittedName>
</protein>
<feature type="compositionally biased region" description="Acidic residues" evidence="2">
    <location>
        <begin position="55"/>
        <end position="69"/>
    </location>
</feature>
<organism evidence="4 5">
    <name type="scientific">Moniliophthora roreri</name>
    <name type="common">Frosty pod rot fungus</name>
    <name type="synonym">Monilia roreri</name>
    <dbReference type="NCBI Taxonomy" id="221103"/>
    <lineage>
        <taxon>Eukaryota</taxon>
        <taxon>Fungi</taxon>
        <taxon>Dikarya</taxon>
        <taxon>Basidiomycota</taxon>
        <taxon>Agaricomycotina</taxon>
        <taxon>Agaricomycetes</taxon>
        <taxon>Agaricomycetidae</taxon>
        <taxon>Agaricales</taxon>
        <taxon>Marasmiineae</taxon>
        <taxon>Marasmiaceae</taxon>
        <taxon>Moniliophthora</taxon>
    </lineage>
</organism>
<dbReference type="AlphaFoldDB" id="A0A0W0ET80"/>
<evidence type="ECO:0000256" key="2">
    <source>
        <dbReference type="SAM" id="MobiDB-lite"/>
    </source>
</evidence>
<gene>
    <name evidence="4" type="ORF">WG66_20101</name>
</gene>
<evidence type="ECO:0000313" key="5">
    <source>
        <dbReference type="Proteomes" id="UP000054988"/>
    </source>
</evidence>
<evidence type="ECO:0000313" key="4">
    <source>
        <dbReference type="EMBL" id="KTB27297.1"/>
    </source>
</evidence>
<evidence type="ECO:0000256" key="3">
    <source>
        <dbReference type="SAM" id="Phobius"/>
    </source>
</evidence>
<keyword evidence="3" id="KW-0472">Membrane</keyword>
<evidence type="ECO:0000256" key="1">
    <source>
        <dbReference type="SAM" id="Coils"/>
    </source>
</evidence>
<proteinExistence type="predicted"/>
<feature type="coiled-coil region" evidence="1">
    <location>
        <begin position="185"/>
        <end position="255"/>
    </location>
</feature>
<feature type="coiled-coil region" evidence="1">
    <location>
        <begin position="281"/>
        <end position="378"/>
    </location>
</feature>
<keyword evidence="3" id="KW-0812">Transmembrane</keyword>